<accession>A0A2J7ZL67</accession>
<organism evidence="1 2">
    <name type="scientific">Tetrabaena socialis</name>
    <dbReference type="NCBI Taxonomy" id="47790"/>
    <lineage>
        <taxon>Eukaryota</taxon>
        <taxon>Viridiplantae</taxon>
        <taxon>Chlorophyta</taxon>
        <taxon>core chlorophytes</taxon>
        <taxon>Chlorophyceae</taxon>
        <taxon>CS clade</taxon>
        <taxon>Chlamydomonadales</taxon>
        <taxon>Tetrabaenaceae</taxon>
        <taxon>Tetrabaena</taxon>
    </lineage>
</organism>
<keyword evidence="2" id="KW-1185">Reference proteome</keyword>
<sequence>MAQVAFFARALTCRSPQAAGVGSALSRLLTSSSSAQHAEPQLAAVEPSPSVPRWVRELGVVRTDWTREEVSEVYSTPLLDLVFRAATVHRMYNDPSM</sequence>
<proteinExistence type="predicted"/>
<dbReference type="AlphaFoldDB" id="A0A2J7ZL67"/>
<dbReference type="EMBL" id="PGGS01001051">
    <property type="protein sequence ID" value="PNH01015.1"/>
    <property type="molecule type" value="Genomic_DNA"/>
</dbReference>
<evidence type="ECO:0000313" key="1">
    <source>
        <dbReference type="EMBL" id="PNH01015.1"/>
    </source>
</evidence>
<reference evidence="1 2" key="1">
    <citation type="journal article" date="2017" name="Mol. Biol. Evol.">
        <title>The 4-celled Tetrabaena socialis nuclear genome reveals the essential components for genetic control of cell number at the origin of multicellularity in the volvocine lineage.</title>
        <authorList>
            <person name="Featherston J."/>
            <person name="Arakaki Y."/>
            <person name="Hanschen E.R."/>
            <person name="Ferris P.J."/>
            <person name="Michod R.E."/>
            <person name="Olson B.J.S.C."/>
            <person name="Nozaki H."/>
            <person name="Durand P.M."/>
        </authorList>
    </citation>
    <scope>NUCLEOTIDE SEQUENCE [LARGE SCALE GENOMIC DNA]</scope>
    <source>
        <strain evidence="1 2">NIES-571</strain>
    </source>
</reference>
<dbReference type="OrthoDB" id="2414104at2759"/>
<dbReference type="Proteomes" id="UP000236333">
    <property type="component" value="Unassembled WGS sequence"/>
</dbReference>
<comment type="caution">
    <text evidence="1">The sequence shown here is derived from an EMBL/GenBank/DDBJ whole genome shotgun (WGS) entry which is preliminary data.</text>
</comment>
<feature type="non-terminal residue" evidence="1">
    <location>
        <position position="97"/>
    </location>
</feature>
<protein>
    <submittedName>
        <fullName evidence="1">Biotin synthase</fullName>
    </submittedName>
</protein>
<name>A0A2J7ZL67_9CHLO</name>
<evidence type="ECO:0000313" key="2">
    <source>
        <dbReference type="Proteomes" id="UP000236333"/>
    </source>
</evidence>
<gene>
    <name evidence="1" type="ORF">TSOC_013124</name>
</gene>